<proteinExistence type="predicted"/>
<gene>
    <name evidence="1" type="ORF">HH1059_14120</name>
</gene>
<reference evidence="1" key="1">
    <citation type="submission" date="2016-02" db="EMBL/GenBank/DDBJ databases">
        <title>Halorhodospira halochloris DSM-1059 complete genome, version 2.</title>
        <authorList>
            <person name="Tsukatani Y."/>
        </authorList>
    </citation>
    <scope>NUCLEOTIDE SEQUENCE</scope>
    <source>
        <strain evidence="1">DSM 1059</strain>
    </source>
</reference>
<dbReference type="InterPro" id="IPR053860">
    <property type="entry name" value="DUF6932"/>
</dbReference>
<dbReference type="Pfam" id="PF22014">
    <property type="entry name" value="DUF6932"/>
    <property type="match status" value="1"/>
</dbReference>
<name>A0A2Z6EZM8_HALHR</name>
<sequence length="119" mass="13448">MTIPNWNHQGVLPPYVGSQTGSDGRSPYPTTLVEVLEHFGTSPERCKVLRGFLDYRQELYSIGVKQGFQWVNGSFAENVEILEERPPEDVDVVTFFAVPSGESQQTLLEKTRTYSIQPQ</sequence>
<evidence type="ECO:0000313" key="1">
    <source>
        <dbReference type="EMBL" id="BBE11076.1"/>
    </source>
</evidence>
<organism evidence="1 2">
    <name type="scientific">Halorhodospira halochloris</name>
    <name type="common">Ectothiorhodospira halochloris</name>
    <dbReference type="NCBI Taxonomy" id="1052"/>
    <lineage>
        <taxon>Bacteria</taxon>
        <taxon>Pseudomonadati</taxon>
        <taxon>Pseudomonadota</taxon>
        <taxon>Gammaproteobacteria</taxon>
        <taxon>Chromatiales</taxon>
        <taxon>Ectothiorhodospiraceae</taxon>
        <taxon>Halorhodospira</taxon>
    </lineage>
</organism>
<evidence type="ECO:0000313" key="2">
    <source>
        <dbReference type="Proteomes" id="UP000218890"/>
    </source>
</evidence>
<protein>
    <submittedName>
        <fullName evidence="1">Uncharacterized protein</fullName>
    </submittedName>
</protein>
<dbReference type="RefSeq" id="WP_096409529.1">
    <property type="nucleotide sequence ID" value="NZ_AP017372.2"/>
</dbReference>
<dbReference type="EMBL" id="AP017372">
    <property type="protein sequence ID" value="BBE11076.1"/>
    <property type="molecule type" value="Genomic_DNA"/>
</dbReference>
<dbReference type="AlphaFoldDB" id="A0A2Z6EZM8"/>
<accession>A0A2Z6EZM8</accession>
<dbReference type="KEGG" id="hhk:HH1059_14120"/>
<dbReference type="Proteomes" id="UP000218890">
    <property type="component" value="Chromosome"/>
</dbReference>
<dbReference type="OrthoDB" id="7842083at2"/>
<keyword evidence="2" id="KW-1185">Reference proteome</keyword>